<evidence type="ECO:0000256" key="1">
    <source>
        <dbReference type="SAM" id="Phobius"/>
    </source>
</evidence>
<accession>A0A1N6DH42</accession>
<keyword evidence="3" id="KW-1185">Reference proteome</keyword>
<dbReference type="EMBL" id="FSRC01000001">
    <property type="protein sequence ID" value="SIN70003.1"/>
    <property type="molecule type" value="Genomic_DNA"/>
</dbReference>
<evidence type="ECO:0000313" key="3">
    <source>
        <dbReference type="Proteomes" id="UP000185221"/>
    </source>
</evidence>
<evidence type="ECO:0000313" key="2">
    <source>
        <dbReference type="EMBL" id="SIN70003.1"/>
    </source>
</evidence>
<dbReference type="Proteomes" id="UP000185221">
    <property type="component" value="Unassembled WGS sequence"/>
</dbReference>
<sequence>MLGTLISCNPNIELSKIVPTEVDQFARTFITDIQQNQIDECLTKVAENMQNEEGRTFMSNIASGISSLQLDSLNMINGRYTSFMGDNPTTNYIVEYEQELDEQSIYFFFNILKEGNKLTVTGFDARWMEAPLSKIHAFTFSGKPAINYIFFILAIASVGFVIFTLVAAIRTPMKRKWLWIIGILFTFIKFKLNWTTSEFDFQLISFQLLGAGFSKSGLVAPWFLTFSVPVFAIAFWIKKFQKEKEQAQDEKMANIIAQHSKNEEGKGA</sequence>
<keyword evidence="1" id="KW-0812">Transmembrane</keyword>
<dbReference type="STRING" id="226505.SAMN05444394_0889"/>
<organism evidence="2 3">
    <name type="scientific">Algoriphagus halophilus</name>
    <dbReference type="NCBI Taxonomy" id="226505"/>
    <lineage>
        <taxon>Bacteria</taxon>
        <taxon>Pseudomonadati</taxon>
        <taxon>Bacteroidota</taxon>
        <taxon>Cytophagia</taxon>
        <taxon>Cytophagales</taxon>
        <taxon>Cyclobacteriaceae</taxon>
        <taxon>Algoriphagus</taxon>
    </lineage>
</organism>
<keyword evidence="1" id="KW-0472">Membrane</keyword>
<proteinExistence type="predicted"/>
<feature type="transmembrane region" description="Helical" evidence="1">
    <location>
        <begin position="177"/>
        <end position="196"/>
    </location>
</feature>
<name>A0A1N6DH42_9BACT</name>
<feature type="transmembrane region" description="Helical" evidence="1">
    <location>
        <begin position="148"/>
        <end position="170"/>
    </location>
</feature>
<keyword evidence="1" id="KW-1133">Transmembrane helix</keyword>
<feature type="transmembrane region" description="Helical" evidence="1">
    <location>
        <begin position="216"/>
        <end position="237"/>
    </location>
</feature>
<gene>
    <name evidence="2" type="ORF">SAMN05444394_0889</name>
</gene>
<dbReference type="AlphaFoldDB" id="A0A1N6DH42"/>
<protein>
    <submittedName>
        <fullName evidence="2">Uncharacterized protein</fullName>
    </submittedName>
</protein>
<reference evidence="3" key="1">
    <citation type="submission" date="2016-11" db="EMBL/GenBank/DDBJ databases">
        <authorList>
            <person name="Varghese N."/>
            <person name="Submissions S."/>
        </authorList>
    </citation>
    <scope>NUCLEOTIDE SEQUENCE [LARGE SCALE GENOMIC DNA]</scope>
    <source>
        <strain evidence="3">DSM 15292</strain>
    </source>
</reference>